<dbReference type="InterPro" id="IPR036396">
    <property type="entry name" value="Cyt_P450_sf"/>
</dbReference>
<evidence type="ECO:0000256" key="12">
    <source>
        <dbReference type="ARBA" id="ARBA00023033"/>
    </source>
</evidence>
<name>A0A2H4FY87_9MAXI</name>
<keyword evidence="7 14" id="KW-0479">Metal-binding</keyword>
<evidence type="ECO:0000256" key="8">
    <source>
        <dbReference type="ARBA" id="ARBA00022824"/>
    </source>
</evidence>
<dbReference type="GO" id="GO:0020037">
    <property type="term" value="F:heme binding"/>
    <property type="evidence" value="ECO:0007669"/>
    <property type="project" value="InterPro"/>
</dbReference>
<dbReference type="GO" id="GO:0004497">
    <property type="term" value="F:monooxygenase activity"/>
    <property type="evidence" value="ECO:0007669"/>
    <property type="project" value="UniProtKB-KW"/>
</dbReference>
<evidence type="ECO:0000256" key="6">
    <source>
        <dbReference type="ARBA" id="ARBA00022617"/>
    </source>
</evidence>
<keyword evidence="10 15" id="KW-0560">Oxidoreductase</keyword>
<protein>
    <submittedName>
        <fullName evidence="16">Cytochrome P450 CYP3026B1</fullName>
    </submittedName>
</protein>
<dbReference type="FunFam" id="1.10.630.10:FF:000042">
    <property type="entry name" value="Cytochrome P450"/>
    <property type="match status" value="1"/>
</dbReference>
<dbReference type="InterPro" id="IPR050476">
    <property type="entry name" value="Insect_CytP450_Detox"/>
</dbReference>
<dbReference type="InterPro" id="IPR002401">
    <property type="entry name" value="Cyt_P450_E_grp-I"/>
</dbReference>
<sequence>MISEAVILILTLAGLCYLFFRYKTTYWSRLGFPSITEGIVFPLGNDPTFHLDVFLQKRNTAYCMMDLYQKTKDLPFCAYYSVLGNPLLLVNDLDLVKHILIKDFDNFVDRFGALNVFGGDSNVFTDKIWRQQLLSLKGDLWKDVRSIFSPVFTSGKMKLMMHFMKSISRNLQAEMQEAVDAKGPIDLKELFAKYSMDTIATCGFGVDAGSFTATGESKFVEHARNTFARKGIDNFKFLCSALPGVNGFCKMLGMPFFKPEETQFFYDIIMQVIRHRMESKERKNDLVDLMIDAIKFEKTLTPDETETDSHSQYDQDAKLDHKVKKTAQFDETLVVSNSLLILIAGYDTTAMTMTYCAYELARQPNLQDRLLSEIDEALEGLEEGQDFPDYQVIQELPYLDAVLQETLRLHAPIPLVSRVCANDYKIPGHDHVIPKGTEVNMYSYCIMRDERHFPNPDKFDPEHFSREAKAKRNPYAFLPFGQGPRACIGMRFALLEAKIGLIAILSRFRITTCPETPKEAVRDHTTFLGNPRDKLWVAVTPR</sequence>
<dbReference type="EMBL" id="KY249918">
    <property type="protein sequence ID" value="APH81389.1"/>
    <property type="molecule type" value="mRNA"/>
</dbReference>
<evidence type="ECO:0000256" key="4">
    <source>
        <dbReference type="ARBA" id="ARBA00004406"/>
    </source>
</evidence>
<evidence type="ECO:0000256" key="9">
    <source>
        <dbReference type="ARBA" id="ARBA00022848"/>
    </source>
</evidence>
<dbReference type="PANTHER" id="PTHR24292:SF84">
    <property type="entry name" value="CYTOCHROME P450 28A5-RELATED"/>
    <property type="match status" value="1"/>
</dbReference>
<accession>A0A2H4FY87</accession>
<evidence type="ECO:0000256" key="11">
    <source>
        <dbReference type="ARBA" id="ARBA00023004"/>
    </source>
</evidence>
<keyword evidence="9" id="KW-0492">Microsome</keyword>
<dbReference type="PRINTS" id="PR00463">
    <property type="entry name" value="EP450I"/>
</dbReference>
<comment type="subcellular location">
    <subcellularLocation>
        <location evidence="4">Endoplasmic reticulum membrane</location>
        <topology evidence="4">Peripheral membrane protein</topology>
    </subcellularLocation>
    <subcellularLocation>
        <location evidence="3">Microsome membrane</location>
        <topology evidence="3">Peripheral membrane protein</topology>
    </subcellularLocation>
</comment>
<dbReference type="PRINTS" id="PR00385">
    <property type="entry name" value="P450"/>
</dbReference>
<evidence type="ECO:0000256" key="7">
    <source>
        <dbReference type="ARBA" id="ARBA00022723"/>
    </source>
</evidence>
<evidence type="ECO:0000256" key="13">
    <source>
        <dbReference type="ARBA" id="ARBA00023136"/>
    </source>
</evidence>
<keyword evidence="11 14" id="KW-0408">Iron</keyword>
<evidence type="ECO:0000256" key="14">
    <source>
        <dbReference type="PIRSR" id="PIRSR602401-1"/>
    </source>
</evidence>
<dbReference type="AlphaFoldDB" id="A0A2H4FY87"/>
<dbReference type="Pfam" id="PF00067">
    <property type="entry name" value="p450"/>
    <property type="match status" value="1"/>
</dbReference>
<evidence type="ECO:0000256" key="10">
    <source>
        <dbReference type="ARBA" id="ARBA00023002"/>
    </source>
</evidence>
<proteinExistence type="evidence at transcript level"/>
<evidence type="ECO:0000313" key="16">
    <source>
        <dbReference type="EMBL" id="APH81389.1"/>
    </source>
</evidence>
<dbReference type="GO" id="GO:0005789">
    <property type="term" value="C:endoplasmic reticulum membrane"/>
    <property type="evidence" value="ECO:0007669"/>
    <property type="project" value="UniProtKB-SubCell"/>
</dbReference>
<dbReference type="Gene3D" id="1.10.630.10">
    <property type="entry name" value="Cytochrome P450"/>
    <property type="match status" value="1"/>
</dbReference>
<dbReference type="PANTHER" id="PTHR24292">
    <property type="entry name" value="CYTOCHROME P450"/>
    <property type="match status" value="1"/>
</dbReference>
<dbReference type="PROSITE" id="PS00086">
    <property type="entry name" value="CYTOCHROME_P450"/>
    <property type="match status" value="1"/>
</dbReference>
<evidence type="ECO:0000256" key="2">
    <source>
        <dbReference type="ARBA" id="ARBA00003690"/>
    </source>
</evidence>
<dbReference type="CDD" id="cd11056">
    <property type="entry name" value="CYP6-like"/>
    <property type="match status" value="1"/>
</dbReference>
<dbReference type="GO" id="GO:0005506">
    <property type="term" value="F:iron ion binding"/>
    <property type="evidence" value="ECO:0007669"/>
    <property type="project" value="InterPro"/>
</dbReference>
<comment type="function">
    <text evidence="2">May be involved in the metabolism of insect hormones and in the breakdown of synthetic insecticides.</text>
</comment>
<comment type="cofactor">
    <cofactor evidence="1 14">
        <name>heme</name>
        <dbReference type="ChEBI" id="CHEBI:30413"/>
    </cofactor>
</comment>
<reference evidence="16" key="1">
    <citation type="submission" date="2016-11" db="EMBL/GenBank/DDBJ databases">
        <title>Comparative effects of crude oil on the Antarctic and temperate congenic copepods Tigriopus kingsejongensis and Tigriopus japonicus.</title>
        <authorList>
            <person name="Lee J.-S."/>
        </authorList>
    </citation>
    <scope>NUCLEOTIDE SEQUENCE</scope>
</reference>
<keyword evidence="12 15" id="KW-0503">Monooxygenase</keyword>
<dbReference type="GO" id="GO:0016705">
    <property type="term" value="F:oxidoreductase activity, acting on paired donors, with incorporation or reduction of molecular oxygen"/>
    <property type="evidence" value="ECO:0007669"/>
    <property type="project" value="InterPro"/>
</dbReference>
<keyword evidence="13" id="KW-0472">Membrane</keyword>
<evidence type="ECO:0000256" key="1">
    <source>
        <dbReference type="ARBA" id="ARBA00001971"/>
    </source>
</evidence>
<dbReference type="InterPro" id="IPR001128">
    <property type="entry name" value="Cyt_P450"/>
</dbReference>
<dbReference type="SUPFAM" id="SSF48264">
    <property type="entry name" value="Cytochrome P450"/>
    <property type="match status" value="1"/>
</dbReference>
<evidence type="ECO:0000256" key="5">
    <source>
        <dbReference type="ARBA" id="ARBA00010617"/>
    </source>
</evidence>
<evidence type="ECO:0000256" key="15">
    <source>
        <dbReference type="RuleBase" id="RU000461"/>
    </source>
</evidence>
<keyword evidence="6 14" id="KW-0349">Heme</keyword>
<dbReference type="InterPro" id="IPR017972">
    <property type="entry name" value="Cyt_P450_CS"/>
</dbReference>
<keyword evidence="8" id="KW-0256">Endoplasmic reticulum</keyword>
<evidence type="ECO:0000256" key="3">
    <source>
        <dbReference type="ARBA" id="ARBA00004174"/>
    </source>
</evidence>
<comment type="similarity">
    <text evidence="5 15">Belongs to the cytochrome P450 family.</text>
</comment>
<feature type="binding site" description="axial binding residue" evidence="14">
    <location>
        <position position="487"/>
    </location>
    <ligand>
        <name>heme</name>
        <dbReference type="ChEBI" id="CHEBI:30413"/>
    </ligand>
    <ligandPart>
        <name>Fe</name>
        <dbReference type="ChEBI" id="CHEBI:18248"/>
    </ligandPart>
</feature>
<organism evidence="16">
    <name type="scientific">Tigriopus kingsejongensis</name>
    <dbReference type="NCBI Taxonomy" id="1133412"/>
    <lineage>
        <taxon>Eukaryota</taxon>
        <taxon>Metazoa</taxon>
        <taxon>Ecdysozoa</taxon>
        <taxon>Arthropoda</taxon>
        <taxon>Crustacea</taxon>
        <taxon>Multicrustacea</taxon>
        <taxon>Hexanauplia</taxon>
        <taxon>Copepoda</taxon>
        <taxon>Harpacticoida</taxon>
        <taxon>Harpacticidae</taxon>
        <taxon>Tigriopus</taxon>
    </lineage>
</organism>